<evidence type="ECO:0000313" key="1">
    <source>
        <dbReference type="EMBL" id="MBC8573225.1"/>
    </source>
</evidence>
<dbReference type="EMBL" id="JACRSZ010000008">
    <property type="protein sequence ID" value="MBC8573225.1"/>
    <property type="molecule type" value="Genomic_DNA"/>
</dbReference>
<keyword evidence="2" id="KW-1185">Reference proteome</keyword>
<accession>A0ABR7NA06</accession>
<organism evidence="1 2">
    <name type="scientific">Jingyaoa shaoxingensis</name>
    <dbReference type="NCBI Taxonomy" id="2763671"/>
    <lineage>
        <taxon>Bacteria</taxon>
        <taxon>Bacillati</taxon>
        <taxon>Bacillota</taxon>
        <taxon>Clostridia</taxon>
        <taxon>Lachnospirales</taxon>
        <taxon>Lachnospiraceae</taxon>
        <taxon>Jingyaoa</taxon>
    </lineage>
</organism>
<comment type="caution">
    <text evidence="1">The sequence shown here is derived from an EMBL/GenBank/DDBJ whole genome shotgun (WGS) entry which is preliminary data.</text>
</comment>
<dbReference type="RefSeq" id="WP_249308295.1">
    <property type="nucleotide sequence ID" value="NZ_JACRSZ010000008.1"/>
</dbReference>
<reference evidence="1 2" key="1">
    <citation type="submission" date="2020-08" db="EMBL/GenBank/DDBJ databases">
        <title>Genome public.</title>
        <authorList>
            <person name="Liu C."/>
            <person name="Sun Q."/>
        </authorList>
    </citation>
    <scope>NUCLEOTIDE SEQUENCE [LARGE SCALE GENOMIC DNA]</scope>
    <source>
        <strain evidence="1 2">NSJ-46</strain>
    </source>
</reference>
<proteinExistence type="predicted"/>
<gene>
    <name evidence="1" type="ORF">H8716_09035</name>
</gene>
<protein>
    <submittedName>
        <fullName evidence="1">Uncharacterized protein</fullName>
    </submittedName>
</protein>
<name>A0ABR7NA06_9FIRM</name>
<dbReference type="Proteomes" id="UP000657421">
    <property type="component" value="Unassembled WGS sequence"/>
</dbReference>
<evidence type="ECO:0000313" key="2">
    <source>
        <dbReference type="Proteomes" id="UP000657421"/>
    </source>
</evidence>
<sequence>MRNRGWKNQIAFFLYDRQLGGKKLGQMKKSFQEVSGILQGEQKKKKKN</sequence>